<feature type="compositionally biased region" description="Polar residues" evidence="5">
    <location>
        <begin position="810"/>
        <end position="822"/>
    </location>
</feature>
<dbReference type="SUPFAM" id="SSF53720">
    <property type="entry name" value="ALDH-like"/>
    <property type="match status" value="1"/>
</dbReference>
<dbReference type="FunFam" id="3.40.309.10:FF:000009">
    <property type="entry name" value="Aldehyde dehydrogenase A"/>
    <property type="match status" value="1"/>
</dbReference>
<feature type="active site" evidence="3">
    <location>
        <position position="235"/>
    </location>
</feature>
<keyword evidence="6" id="KW-0472">Membrane</keyword>
<dbReference type="EMBL" id="CAJMXA010000313">
    <property type="protein sequence ID" value="CAE6425475.1"/>
    <property type="molecule type" value="Genomic_DNA"/>
</dbReference>
<reference evidence="8" key="1">
    <citation type="submission" date="2021-01" db="EMBL/GenBank/DDBJ databases">
        <authorList>
            <person name="Kaushik A."/>
        </authorList>
    </citation>
    <scope>NUCLEOTIDE SEQUENCE</scope>
    <source>
        <strain evidence="8">AG6-10EEA</strain>
    </source>
</reference>
<feature type="compositionally biased region" description="Polar residues" evidence="5">
    <location>
        <begin position="770"/>
        <end position="787"/>
    </location>
</feature>
<dbReference type="Pfam" id="PF00171">
    <property type="entry name" value="Aldedh"/>
    <property type="match status" value="1"/>
</dbReference>
<dbReference type="PANTHER" id="PTHR11699">
    <property type="entry name" value="ALDEHYDE DEHYDROGENASE-RELATED"/>
    <property type="match status" value="1"/>
</dbReference>
<dbReference type="CDD" id="cd07102">
    <property type="entry name" value="ALDH_EDX86601"/>
    <property type="match status" value="1"/>
</dbReference>
<sequence>MPASSQTTIIPHSQESLVTYQYPSVAELDELIARSGKAQKAWKNVPLEDRLKIGRKFVEEFKAMDNEIPLELTKQMGRPVSQNAGEIRGTLERANYMLSIAEKSLAPVELKDTDKPGFKRYIKREPLGVVFVIAPWNFPFLTSINSVLPAIIAGNSLILKPSPQTPLTAHRLQSAFEKAGLPADVFLVTHLSPELTAHLVEHPKVDFVSFTGSVANGKAVAQSAVKSGFKGVALELGGKDPAYVRSDANLDYTVAELVDGAFFNSGQSCCAVERIYVHESIYDKFVSAYADQVKKYKLGDPTESSTNLGPVVSVASADRIRKQVDDAVKSGAKALVSADLFPVAKPGTTYVAPQVLVNVDHTMDVMKEETFGPVVGIMPVASDDAALELMNDSPYGLTASVWTSDKPESEAAFLKLVDNLETGTVFLNRCDYLDPALAWTGVKDSGRGVSLSKFEGLRKLSNHIYTRGSSWQILEDSLLTFMRYLWFSLLLALGARGAVAPPRGLPGVDSIERLLDARQVVSITSDPPVVSTQPVISTGSVVSAPLVTSSVAAPSTTNPVATTINSIPATSNSIPTTSNVPATTIQSIPTTTSSVPLLYTRTSTSTSPSSSATNTPTSAPVTDINVPFSQSKYHQMIIALSCFAVGLLVAFIVTVIVALRARADVDVLRDRLNQFEEGISMGQRKDGSGYDIGYEASRSFGQRSYGRISMNDPDDATGSHPRRSMSEGQLASLPSTTSGKGGMAKGVRPQPGQRRVTFSADDHQADASPLLSTTTSRDSAPQYTPTQPLAPAPKSSNPYGSPALVRSPPRLTSSPPQSNFVSTPFAPPLVHPPSLQPRMSDPGRVTTPPIRRLPTTPSASNVGHEGSGYTDPYTSNHGHPVSGNYPPS</sequence>
<evidence type="ECO:0000256" key="1">
    <source>
        <dbReference type="ARBA" id="ARBA00009986"/>
    </source>
</evidence>
<accession>A0A8H2XEY9</accession>
<feature type="compositionally biased region" description="Low complexity" evidence="5">
    <location>
        <begin position="844"/>
        <end position="857"/>
    </location>
</feature>
<organism evidence="8 9">
    <name type="scientific">Rhizoctonia solani</name>
    <dbReference type="NCBI Taxonomy" id="456999"/>
    <lineage>
        <taxon>Eukaryota</taxon>
        <taxon>Fungi</taxon>
        <taxon>Dikarya</taxon>
        <taxon>Basidiomycota</taxon>
        <taxon>Agaricomycotina</taxon>
        <taxon>Agaricomycetes</taxon>
        <taxon>Cantharellales</taxon>
        <taxon>Ceratobasidiaceae</taxon>
        <taxon>Rhizoctonia</taxon>
    </lineage>
</organism>
<evidence type="ECO:0000313" key="9">
    <source>
        <dbReference type="Proteomes" id="UP000663853"/>
    </source>
</evidence>
<dbReference type="Gene3D" id="3.40.309.10">
    <property type="entry name" value="Aldehyde Dehydrogenase, Chain A, domain 2"/>
    <property type="match status" value="1"/>
</dbReference>
<gene>
    <name evidence="8" type="ORF">RDB_LOCUS17698</name>
</gene>
<dbReference type="PROSITE" id="PS00687">
    <property type="entry name" value="ALDEHYDE_DEHYDR_GLU"/>
    <property type="match status" value="1"/>
</dbReference>
<dbReference type="GO" id="GO:0016620">
    <property type="term" value="F:oxidoreductase activity, acting on the aldehyde or oxo group of donors, NAD or NADP as acceptor"/>
    <property type="evidence" value="ECO:0007669"/>
    <property type="project" value="InterPro"/>
</dbReference>
<feature type="transmembrane region" description="Helical" evidence="6">
    <location>
        <begin position="636"/>
        <end position="659"/>
    </location>
</feature>
<feature type="domain" description="Aldehyde dehydrogenase" evidence="7">
    <location>
        <begin position="7"/>
        <end position="452"/>
    </location>
</feature>
<feature type="compositionally biased region" description="Polar residues" evidence="5">
    <location>
        <begin position="726"/>
        <end position="738"/>
    </location>
</feature>
<name>A0A8H2XEY9_9AGAM</name>
<proteinExistence type="inferred from homology"/>
<dbReference type="AlphaFoldDB" id="A0A8H2XEY9"/>
<comment type="caution">
    <text evidence="8">The sequence shown here is derived from an EMBL/GenBank/DDBJ whole genome shotgun (WGS) entry which is preliminary data.</text>
</comment>
<evidence type="ECO:0000256" key="4">
    <source>
        <dbReference type="RuleBase" id="RU003345"/>
    </source>
</evidence>
<feature type="compositionally biased region" description="Pro residues" evidence="5">
    <location>
        <begin position="825"/>
        <end position="835"/>
    </location>
</feature>
<evidence type="ECO:0000256" key="6">
    <source>
        <dbReference type="SAM" id="Phobius"/>
    </source>
</evidence>
<evidence type="ECO:0000256" key="3">
    <source>
        <dbReference type="PROSITE-ProRule" id="PRU10007"/>
    </source>
</evidence>
<feature type="region of interest" description="Disordered" evidence="5">
    <location>
        <begin position="703"/>
        <end position="888"/>
    </location>
</feature>
<evidence type="ECO:0000259" key="7">
    <source>
        <dbReference type="Pfam" id="PF00171"/>
    </source>
</evidence>
<evidence type="ECO:0000313" key="8">
    <source>
        <dbReference type="EMBL" id="CAE6425475.1"/>
    </source>
</evidence>
<keyword evidence="6" id="KW-1133">Transmembrane helix</keyword>
<dbReference type="InterPro" id="IPR016161">
    <property type="entry name" value="Ald_DH/histidinol_DH"/>
</dbReference>
<dbReference type="InterPro" id="IPR016163">
    <property type="entry name" value="Ald_DH_C"/>
</dbReference>
<protein>
    <recommendedName>
        <fullName evidence="7">Aldehyde dehydrogenase domain-containing protein</fullName>
    </recommendedName>
</protein>
<evidence type="ECO:0000256" key="2">
    <source>
        <dbReference type="ARBA" id="ARBA00023002"/>
    </source>
</evidence>
<dbReference type="Proteomes" id="UP000663853">
    <property type="component" value="Unassembled WGS sequence"/>
</dbReference>
<dbReference type="Gene3D" id="3.40.605.10">
    <property type="entry name" value="Aldehyde Dehydrogenase, Chain A, domain 1"/>
    <property type="match status" value="1"/>
</dbReference>
<dbReference type="PROSITE" id="PS00070">
    <property type="entry name" value="ALDEHYDE_DEHYDR_CYS"/>
    <property type="match status" value="1"/>
</dbReference>
<dbReference type="InterPro" id="IPR016160">
    <property type="entry name" value="Ald_DH_CS_CYS"/>
</dbReference>
<comment type="similarity">
    <text evidence="1 4">Belongs to the aldehyde dehydrogenase family.</text>
</comment>
<dbReference type="InterPro" id="IPR015590">
    <property type="entry name" value="Aldehyde_DH_dom"/>
</dbReference>
<dbReference type="InterPro" id="IPR016162">
    <property type="entry name" value="Ald_DH_N"/>
</dbReference>
<keyword evidence="6" id="KW-0812">Transmembrane</keyword>
<keyword evidence="2 4" id="KW-0560">Oxidoreductase</keyword>
<evidence type="ECO:0000256" key="5">
    <source>
        <dbReference type="SAM" id="MobiDB-lite"/>
    </source>
</evidence>
<dbReference type="InterPro" id="IPR029510">
    <property type="entry name" value="Ald_DH_CS_GLU"/>
</dbReference>